<sequence length="128" mass="14607">MLMALGTVFCWAAWVLVIRNINPDEAGAIGLISFYASLFLALLGTLSLLGFFVRVWFSKTAAVFRFLGVSFRQAVWFGLLIVIALLLQANRYLTWWNALLLIIFMTLLEFLLLSRKQPTHTQLHDREA</sequence>
<reference evidence="2 3" key="1">
    <citation type="journal article" date="2016" name="Nat. Commun.">
        <title>Thousands of microbial genomes shed light on interconnected biogeochemical processes in an aquifer system.</title>
        <authorList>
            <person name="Anantharaman K."/>
            <person name="Brown C.T."/>
            <person name="Hug L.A."/>
            <person name="Sharon I."/>
            <person name="Castelle C.J."/>
            <person name="Probst A.J."/>
            <person name="Thomas B.C."/>
            <person name="Singh A."/>
            <person name="Wilkins M.J."/>
            <person name="Karaoz U."/>
            <person name="Brodie E.L."/>
            <person name="Williams K.H."/>
            <person name="Hubbard S.S."/>
            <person name="Banfield J.F."/>
        </authorList>
    </citation>
    <scope>NUCLEOTIDE SEQUENCE [LARGE SCALE GENOMIC DNA]</scope>
</reference>
<keyword evidence="1" id="KW-0472">Membrane</keyword>
<feature type="transmembrane region" description="Helical" evidence="1">
    <location>
        <begin position="69"/>
        <end position="89"/>
    </location>
</feature>
<evidence type="ECO:0000256" key="1">
    <source>
        <dbReference type="SAM" id="Phobius"/>
    </source>
</evidence>
<comment type="caution">
    <text evidence="2">The sequence shown here is derived from an EMBL/GenBank/DDBJ whole genome shotgun (WGS) entry which is preliminary data.</text>
</comment>
<keyword evidence="1" id="KW-0812">Transmembrane</keyword>
<organism evidence="2 3">
    <name type="scientific">Candidatus Kerfeldbacteria bacterium RIFCSPLOWO2_01_FULL_48_11</name>
    <dbReference type="NCBI Taxonomy" id="1798543"/>
    <lineage>
        <taxon>Bacteria</taxon>
        <taxon>Candidatus Kerfeldiibacteriota</taxon>
    </lineage>
</organism>
<gene>
    <name evidence="2" type="ORF">A2898_05020</name>
</gene>
<dbReference type="AlphaFoldDB" id="A0A1G2B146"/>
<name>A0A1G2B146_9BACT</name>
<feature type="transmembrane region" description="Helical" evidence="1">
    <location>
        <begin position="95"/>
        <end position="113"/>
    </location>
</feature>
<dbReference type="EMBL" id="MHKE01000017">
    <property type="protein sequence ID" value="OGY82913.1"/>
    <property type="molecule type" value="Genomic_DNA"/>
</dbReference>
<evidence type="ECO:0000313" key="2">
    <source>
        <dbReference type="EMBL" id="OGY82913.1"/>
    </source>
</evidence>
<keyword evidence="1" id="KW-1133">Transmembrane helix</keyword>
<evidence type="ECO:0000313" key="3">
    <source>
        <dbReference type="Proteomes" id="UP000179164"/>
    </source>
</evidence>
<feature type="transmembrane region" description="Helical" evidence="1">
    <location>
        <begin position="29"/>
        <end position="57"/>
    </location>
</feature>
<protein>
    <submittedName>
        <fullName evidence="2">Uncharacterized protein</fullName>
    </submittedName>
</protein>
<proteinExistence type="predicted"/>
<dbReference type="STRING" id="1798543.A2898_05020"/>
<dbReference type="Proteomes" id="UP000179164">
    <property type="component" value="Unassembled WGS sequence"/>
</dbReference>
<accession>A0A1G2B146</accession>